<accession>A0ABP0WX63</accession>
<dbReference type="PANTHER" id="PTHR13182:SF8">
    <property type="entry name" value="CYTOPLASMIC 60S SUBUNIT BIOGENESIS FACTOR ZNF622"/>
    <property type="match status" value="1"/>
</dbReference>
<organism evidence="3 4">
    <name type="scientific">Sphagnum jensenii</name>
    <dbReference type="NCBI Taxonomy" id="128206"/>
    <lineage>
        <taxon>Eukaryota</taxon>
        <taxon>Viridiplantae</taxon>
        <taxon>Streptophyta</taxon>
        <taxon>Embryophyta</taxon>
        <taxon>Bryophyta</taxon>
        <taxon>Sphagnophytina</taxon>
        <taxon>Sphagnopsida</taxon>
        <taxon>Sphagnales</taxon>
        <taxon>Sphagnaceae</taxon>
        <taxon>Sphagnum</taxon>
    </lineage>
</organism>
<keyword evidence="4" id="KW-1185">Reference proteome</keyword>
<protein>
    <recommendedName>
        <fullName evidence="2">ZN622/Rei1/Reh1 zinc finger C2H2-type domain-containing protein</fullName>
    </recommendedName>
</protein>
<gene>
    <name evidence="3" type="ORF">CSSPJE1EN1_LOCUS15430</name>
</gene>
<dbReference type="Proteomes" id="UP001497444">
    <property type="component" value="Chromosome 3"/>
</dbReference>
<dbReference type="Pfam" id="PF12756">
    <property type="entry name" value="zf-C2H2_2"/>
    <property type="match status" value="1"/>
</dbReference>
<evidence type="ECO:0000259" key="2">
    <source>
        <dbReference type="Pfam" id="PF12756"/>
    </source>
</evidence>
<evidence type="ECO:0000313" key="3">
    <source>
        <dbReference type="EMBL" id="CAK9269952.1"/>
    </source>
</evidence>
<proteinExistence type="predicted"/>
<feature type="region of interest" description="Disordered" evidence="1">
    <location>
        <begin position="1"/>
        <end position="38"/>
    </location>
</feature>
<name>A0ABP0WX63_9BRYO</name>
<feature type="compositionally biased region" description="Acidic residues" evidence="1">
    <location>
        <begin position="1"/>
        <end position="32"/>
    </location>
</feature>
<evidence type="ECO:0000313" key="4">
    <source>
        <dbReference type="Proteomes" id="UP001497444"/>
    </source>
</evidence>
<evidence type="ECO:0000256" key="1">
    <source>
        <dbReference type="SAM" id="MobiDB-lite"/>
    </source>
</evidence>
<reference evidence="3" key="1">
    <citation type="submission" date="2024-02" db="EMBL/GenBank/DDBJ databases">
        <authorList>
            <consortium name="ELIXIR-Norway"/>
            <consortium name="Elixir Norway"/>
        </authorList>
    </citation>
    <scope>NUCLEOTIDE SEQUENCE</scope>
</reference>
<feature type="domain" description="ZN622/Rei1/Reh1 zinc finger C2H2-type" evidence="2">
    <location>
        <begin position="57"/>
        <end position="164"/>
    </location>
</feature>
<dbReference type="InterPro" id="IPR041661">
    <property type="entry name" value="ZN622/Rei1/Reh1_Znf-C2H2"/>
</dbReference>
<dbReference type="InterPro" id="IPR040025">
    <property type="entry name" value="Znf622/Rei1/Reh1"/>
</dbReference>
<dbReference type="PANTHER" id="PTHR13182">
    <property type="entry name" value="ZINC FINGER PROTEIN 622"/>
    <property type="match status" value="1"/>
</dbReference>
<dbReference type="EMBL" id="OZ020098">
    <property type="protein sequence ID" value="CAK9269952.1"/>
    <property type="molecule type" value="Genomic_DNA"/>
</dbReference>
<sequence>MAIRQEEDDEEEEEIGGSESSEDWEEVDGETIEEVRADGDVVGPTDSELQEWDPSCCFFFDAKSADGSMEGCVKHMHKVQGFLHSRLSVPYRPTWHAQLPWPQVWLQVAQGFMCHYCDDCSKQFESMNAVHKYMEGKSHCKLHYGDDGAVEEEIAEFYDFSSSYLTSDGSQIIAMQDGMESHSLAPGGLELIVKGDGGSKTVGSREFAR</sequence>